<reference evidence="4" key="2">
    <citation type="submission" date="2021-03" db="UniProtKB">
        <authorList>
            <consortium name="EnsemblPlants"/>
        </authorList>
    </citation>
    <scope>IDENTIFICATION</scope>
</reference>
<name>A0A803MDK3_CHEQI</name>
<dbReference type="SUPFAM" id="SSF51197">
    <property type="entry name" value="Clavaminate synthase-like"/>
    <property type="match status" value="1"/>
</dbReference>
<dbReference type="EnsemblPlants" id="AUR62027546-RA">
    <property type="protein sequence ID" value="AUR62027546-RA:cds"/>
    <property type="gene ID" value="AUR62027546"/>
</dbReference>
<protein>
    <recommendedName>
        <fullName evidence="3">Fe2OG dioxygenase domain-containing protein</fullName>
    </recommendedName>
</protein>
<dbReference type="PANTHER" id="PTHR47991">
    <property type="entry name" value="OXOGLUTARATE/IRON-DEPENDENT DIOXYGENASE"/>
    <property type="match status" value="1"/>
</dbReference>
<dbReference type="Pfam" id="PF03171">
    <property type="entry name" value="2OG-FeII_Oxy"/>
    <property type="match status" value="1"/>
</dbReference>
<evidence type="ECO:0000256" key="1">
    <source>
        <dbReference type="ARBA" id="ARBA00022723"/>
    </source>
</evidence>
<evidence type="ECO:0000259" key="3">
    <source>
        <dbReference type="PROSITE" id="PS51471"/>
    </source>
</evidence>
<dbReference type="InterPro" id="IPR027443">
    <property type="entry name" value="IPNS-like_sf"/>
</dbReference>
<dbReference type="GO" id="GO:0046872">
    <property type="term" value="F:metal ion binding"/>
    <property type="evidence" value="ECO:0007669"/>
    <property type="project" value="UniProtKB-KW"/>
</dbReference>
<evidence type="ECO:0000313" key="4">
    <source>
        <dbReference type="EnsemblPlants" id="AUR62027546-RA:cds"/>
    </source>
</evidence>
<feature type="domain" description="Fe2OG dioxygenase" evidence="3">
    <location>
        <begin position="1"/>
        <end position="143"/>
    </location>
</feature>
<keyword evidence="2" id="KW-0408">Iron</keyword>
<dbReference type="Proteomes" id="UP000596660">
    <property type="component" value="Unplaced"/>
</dbReference>
<dbReference type="InterPro" id="IPR050295">
    <property type="entry name" value="Plant_2OG-oxidoreductases"/>
</dbReference>
<organism evidence="4 5">
    <name type="scientific">Chenopodium quinoa</name>
    <name type="common">Quinoa</name>
    <dbReference type="NCBI Taxonomy" id="63459"/>
    <lineage>
        <taxon>Eukaryota</taxon>
        <taxon>Viridiplantae</taxon>
        <taxon>Streptophyta</taxon>
        <taxon>Embryophyta</taxon>
        <taxon>Tracheophyta</taxon>
        <taxon>Spermatophyta</taxon>
        <taxon>Magnoliopsida</taxon>
        <taxon>eudicotyledons</taxon>
        <taxon>Gunneridae</taxon>
        <taxon>Pentapetalae</taxon>
        <taxon>Caryophyllales</taxon>
        <taxon>Chenopodiaceae</taxon>
        <taxon>Chenopodioideae</taxon>
        <taxon>Atripliceae</taxon>
        <taxon>Chenopodium</taxon>
    </lineage>
</organism>
<dbReference type="InterPro" id="IPR005123">
    <property type="entry name" value="Oxoglu/Fe-dep_dioxygenase_dom"/>
</dbReference>
<keyword evidence="1" id="KW-0479">Metal-binding</keyword>
<reference evidence="4" key="1">
    <citation type="journal article" date="2017" name="Nature">
        <title>The genome of Chenopodium quinoa.</title>
        <authorList>
            <person name="Jarvis D.E."/>
            <person name="Ho Y.S."/>
            <person name="Lightfoot D.J."/>
            <person name="Schmoeckel S.M."/>
            <person name="Li B."/>
            <person name="Borm T.J.A."/>
            <person name="Ohyanagi H."/>
            <person name="Mineta K."/>
            <person name="Michell C.T."/>
            <person name="Saber N."/>
            <person name="Kharbatia N.M."/>
            <person name="Rupper R.R."/>
            <person name="Sharp A.R."/>
            <person name="Dally N."/>
            <person name="Boughton B.A."/>
            <person name="Woo Y.H."/>
            <person name="Gao G."/>
            <person name="Schijlen E.G.W.M."/>
            <person name="Guo X."/>
            <person name="Momin A.A."/>
            <person name="Negrao S."/>
            <person name="Al-Babili S."/>
            <person name="Gehring C."/>
            <person name="Roessner U."/>
            <person name="Jung C."/>
            <person name="Murphy K."/>
            <person name="Arold S.T."/>
            <person name="Gojobori T."/>
            <person name="van der Linden C.G."/>
            <person name="van Loo E.N."/>
            <person name="Jellen E.N."/>
            <person name="Maughan P.J."/>
            <person name="Tester M."/>
        </authorList>
    </citation>
    <scope>NUCLEOTIDE SEQUENCE [LARGE SCALE GENOMIC DNA]</scope>
    <source>
        <strain evidence="4">cv. PI 614886</strain>
    </source>
</reference>
<dbReference type="AlphaFoldDB" id="A0A803MDK3"/>
<evidence type="ECO:0000256" key="2">
    <source>
        <dbReference type="ARBA" id="ARBA00023004"/>
    </source>
</evidence>
<dbReference type="Gene3D" id="2.60.120.330">
    <property type="entry name" value="B-lactam Antibiotic, Isopenicillin N Synthase, Chain"/>
    <property type="match status" value="1"/>
</dbReference>
<sequence>MNYYPPCPQLDKVIGLTPHSDSISLITILLEVNDVEGLQIMKDNNCVSIKPLSNVFVMSAGDVLEVRKFASPIFDLVTSTTPARFKRIRAIDYNEGFLAHPLDGGRYLDVMTIVENDQHFGNVVAKSILKCFRRNKYCFLMEGREDELLEDFYDIKPVGGSIKSLRAVLNDNNALCNVVLLYLNRELGALEMK</sequence>
<dbReference type="Gramene" id="AUR62027546-RA">
    <property type="protein sequence ID" value="AUR62027546-RA:cds"/>
    <property type="gene ID" value="AUR62027546"/>
</dbReference>
<evidence type="ECO:0000313" key="5">
    <source>
        <dbReference type="Proteomes" id="UP000596660"/>
    </source>
</evidence>
<accession>A0A803MDK3</accession>
<keyword evidence="5" id="KW-1185">Reference proteome</keyword>
<proteinExistence type="predicted"/>
<dbReference type="InterPro" id="IPR044861">
    <property type="entry name" value="IPNS-like_FE2OG_OXY"/>
</dbReference>
<dbReference type="PROSITE" id="PS51471">
    <property type="entry name" value="FE2OG_OXY"/>
    <property type="match status" value="1"/>
</dbReference>